<protein>
    <submittedName>
        <fullName evidence="1">Uncharacterized protein</fullName>
    </submittedName>
</protein>
<evidence type="ECO:0000313" key="1">
    <source>
        <dbReference type="EMBL" id="XBX76579.1"/>
    </source>
</evidence>
<dbReference type="AlphaFoldDB" id="A0AAU7VR48"/>
<proteinExistence type="predicted"/>
<dbReference type="RefSeq" id="WP_350350197.1">
    <property type="nucleotide sequence ID" value="NZ_CP158357.1"/>
</dbReference>
<reference evidence="1" key="1">
    <citation type="submission" date="2024-06" db="EMBL/GenBank/DDBJ databases">
        <title>Draft genome sequence of Microbacterium sp. strain A8/3-1, isolated from Oxytropis tragacanthoides Fisch. ex DC. Root nodules in the Altai region of Russia.</title>
        <authorList>
            <person name="Sazanova A."/>
            <person name="Guro P."/>
            <person name="Kuznetsova I."/>
            <person name="Belimov A."/>
            <person name="Safronova V."/>
        </authorList>
    </citation>
    <scope>NUCLEOTIDE SEQUENCE</scope>
    <source>
        <strain evidence="1">A8/3-1</strain>
    </source>
</reference>
<sequence>MPHDDMTVDDVLDLVLAHLPAATKRYKRSDVELTFVLYDAFAVRGSYDDYGSGSWGFGILLGGDASVSEILGQRLSIRGTRDQVREALKAIDEYVRLRLGSEYLAAYEAAYGARGTQP</sequence>
<organism evidence="1">
    <name type="scientific">Microbacterium sp. A8/3-1</name>
    <dbReference type="NCBI Taxonomy" id="3160749"/>
    <lineage>
        <taxon>Bacteria</taxon>
        <taxon>Bacillati</taxon>
        <taxon>Actinomycetota</taxon>
        <taxon>Actinomycetes</taxon>
        <taxon>Micrococcales</taxon>
        <taxon>Microbacteriaceae</taxon>
        <taxon>Microbacterium</taxon>
    </lineage>
</organism>
<name>A0AAU7VR48_9MICO</name>
<dbReference type="EMBL" id="CP158357">
    <property type="protein sequence ID" value="XBX76579.1"/>
    <property type="molecule type" value="Genomic_DNA"/>
</dbReference>
<accession>A0AAU7VR48</accession>
<gene>
    <name evidence="1" type="ORF">ABS642_11715</name>
</gene>